<feature type="domain" description="F-box" evidence="2">
    <location>
        <begin position="262"/>
        <end position="308"/>
    </location>
</feature>
<gene>
    <name evidence="3" type="ORF">OCTVUL_1B017759</name>
</gene>
<evidence type="ECO:0000259" key="2">
    <source>
        <dbReference type="PROSITE" id="PS50181"/>
    </source>
</evidence>
<name>A0AA36FFW3_OCTVU</name>
<dbReference type="Pfam" id="PF12937">
    <property type="entry name" value="F-box-like"/>
    <property type="match status" value="1"/>
</dbReference>
<dbReference type="SUPFAM" id="SSF81383">
    <property type="entry name" value="F-box domain"/>
    <property type="match status" value="1"/>
</dbReference>
<evidence type="ECO:0000256" key="1">
    <source>
        <dbReference type="ARBA" id="ARBA00022786"/>
    </source>
</evidence>
<dbReference type="SMART" id="SM00367">
    <property type="entry name" value="LRR_CC"/>
    <property type="match status" value="14"/>
</dbReference>
<accession>A0AA36FFW3</accession>
<organism evidence="3 4">
    <name type="scientific">Octopus vulgaris</name>
    <name type="common">Common octopus</name>
    <dbReference type="NCBI Taxonomy" id="6645"/>
    <lineage>
        <taxon>Eukaryota</taxon>
        <taxon>Metazoa</taxon>
        <taxon>Spiralia</taxon>
        <taxon>Lophotrochozoa</taxon>
        <taxon>Mollusca</taxon>
        <taxon>Cephalopoda</taxon>
        <taxon>Coleoidea</taxon>
        <taxon>Octopodiformes</taxon>
        <taxon>Octopoda</taxon>
        <taxon>Incirrata</taxon>
        <taxon>Octopodidae</taxon>
        <taxon>Octopus</taxon>
    </lineage>
</organism>
<dbReference type="GO" id="GO:0019005">
    <property type="term" value="C:SCF ubiquitin ligase complex"/>
    <property type="evidence" value="ECO:0007669"/>
    <property type="project" value="TreeGrafter"/>
</dbReference>
<evidence type="ECO:0000313" key="3">
    <source>
        <dbReference type="EMBL" id="CAI9737556.1"/>
    </source>
</evidence>
<dbReference type="Proteomes" id="UP001162480">
    <property type="component" value="Chromosome 20"/>
</dbReference>
<dbReference type="InterPro" id="IPR001810">
    <property type="entry name" value="F-box_dom"/>
</dbReference>
<sequence length="782" mass="88825">MQPHIANTKVTTVQAHEEREKVLNAHMMMWTIVLGPQKRTAKNFQAWNNDIPALYGLRKDHRVFTDPIAGPPTRPVCGANIASNYRISYFLSMIIRPIIWMSPDVCDSTEDLLSRISDCNKTCDLTGCIVGSMDVVSLYPSIDVDFAVENAFMSNWTACKEKKEGVIAKVLRIQTQRQYKFVYTAFFAWKEWTQQIVDRYATAQQLLDHVWDLQLCKTIFNAWHHVTLESVQQKEYFDRLEKGENSENEEPIPSKNCFPEVHDSISTLPYKVSVQIFSFLNAIDLAHCARVCHSWKVLTNASTLKYKLNLHEINHRLNDLTVSKLIYLYRPYLLHLNLRNCQCIQSSSFMAISSCNNLQDLNLSNCQALKDDHLLLIARRCHILLYLNISHTLITDTALRIIARYLSNLLCLSLAYCRRFTDKGMTYLAQGECCKNLEHLDLSNCLQLTPEGFMQIFNKCDNLKVFIVDEFPTLTDQCIQSILLHCSKLEHISFIGSPLLTDAAFQKFPKALKIIKLEGNNRISDMSIKLLSRMCPNVSHIYLADCQRLTDICLRYLATCKQLTILNLAECINITDAGIRSFSDGICAIKLRELNLSNCVHLGDMSLIIISKKLQNLTYLSLSFCDNISESSLEALGQAPNLISLDISGSSCSDQSISAIGKRARMKNINISQCTNITDLGLQKFAKQCPGLEQIDLSHCLITDLTLQYLSGVCHYLVQLDLNGCSLITDKGMKYVQKGCNWLRILNILYCKSISKSIVQKMKRSIDTVNYNGEECHPSLEC</sequence>
<dbReference type="PROSITE" id="PS50181">
    <property type="entry name" value="FBOX"/>
    <property type="match status" value="1"/>
</dbReference>
<dbReference type="PANTHER" id="PTHR13318">
    <property type="entry name" value="PARTNER OF PAIRED, ISOFORM B-RELATED"/>
    <property type="match status" value="1"/>
</dbReference>
<dbReference type="PANTHER" id="PTHR13318:SF275">
    <property type="entry name" value="F-BOX DOMAIN-CONTAINING PROTEIN"/>
    <property type="match status" value="1"/>
</dbReference>
<dbReference type="InterPro" id="IPR057207">
    <property type="entry name" value="FBXL15_LRR"/>
</dbReference>
<dbReference type="Gene3D" id="3.80.10.10">
    <property type="entry name" value="Ribonuclease Inhibitor"/>
    <property type="match status" value="3"/>
</dbReference>
<dbReference type="AlphaFoldDB" id="A0AA36FFW3"/>
<dbReference type="SMART" id="SM00256">
    <property type="entry name" value="FBOX"/>
    <property type="match status" value="1"/>
</dbReference>
<keyword evidence="4" id="KW-1185">Reference proteome</keyword>
<dbReference type="EMBL" id="OX597833">
    <property type="protein sequence ID" value="CAI9737556.1"/>
    <property type="molecule type" value="Genomic_DNA"/>
</dbReference>
<reference evidence="3" key="1">
    <citation type="submission" date="2023-08" db="EMBL/GenBank/DDBJ databases">
        <authorList>
            <person name="Alioto T."/>
            <person name="Alioto T."/>
            <person name="Gomez Garrido J."/>
        </authorList>
    </citation>
    <scope>NUCLEOTIDE SEQUENCE</scope>
</reference>
<keyword evidence="1" id="KW-0833">Ubl conjugation pathway</keyword>
<protein>
    <submittedName>
        <fullName evidence="3">Dynein regulatory complex subunit 6-like isoform X6</fullName>
    </submittedName>
</protein>
<dbReference type="GO" id="GO:0031146">
    <property type="term" value="P:SCF-dependent proteasomal ubiquitin-dependent protein catabolic process"/>
    <property type="evidence" value="ECO:0007669"/>
    <property type="project" value="TreeGrafter"/>
</dbReference>
<dbReference type="SUPFAM" id="SSF52058">
    <property type="entry name" value="L domain-like"/>
    <property type="match status" value="1"/>
</dbReference>
<dbReference type="InterPro" id="IPR032675">
    <property type="entry name" value="LRR_dom_sf"/>
</dbReference>
<dbReference type="InterPro" id="IPR036047">
    <property type="entry name" value="F-box-like_dom_sf"/>
</dbReference>
<evidence type="ECO:0000313" key="4">
    <source>
        <dbReference type="Proteomes" id="UP001162480"/>
    </source>
</evidence>
<proteinExistence type="predicted"/>
<dbReference type="InterPro" id="IPR006553">
    <property type="entry name" value="Leu-rich_rpt_Cys-con_subtyp"/>
</dbReference>
<dbReference type="Pfam" id="PF25372">
    <property type="entry name" value="DUF7885"/>
    <property type="match status" value="2"/>
</dbReference>
<dbReference type="SUPFAM" id="SSF52047">
    <property type="entry name" value="RNI-like"/>
    <property type="match status" value="1"/>
</dbReference>